<dbReference type="InterPro" id="IPR003609">
    <property type="entry name" value="Pan_app"/>
</dbReference>
<evidence type="ECO:0000256" key="17">
    <source>
        <dbReference type="SAM" id="SignalP"/>
    </source>
</evidence>
<dbReference type="InterPro" id="IPR013806">
    <property type="entry name" value="Kringle-like"/>
</dbReference>
<dbReference type="Pfam" id="PF00059">
    <property type="entry name" value="Lectin_C"/>
    <property type="match status" value="2"/>
</dbReference>
<feature type="region of interest" description="Disordered" evidence="16">
    <location>
        <begin position="1303"/>
        <end position="1324"/>
    </location>
</feature>
<dbReference type="EMBL" id="GG666504">
    <property type="protein sequence ID" value="EEN61485.1"/>
    <property type="molecule type" value="Genomic_DNA"/>
</dbReference>
<reference evidence="22" key="1">
    <citation type="journal article" date="2008" name="Nature">
        <title>The amphioxus genome and the evolution of the chordate karyotype.</title>
        <authorList>
            <consortium name="US DOE Joint Genome Institute (JGI-PGF)"/>
            <person name="Putnam N.H."/>
            <person name="Butts T."/>
            <person name="Ferrier D.E.K."/>
            <person name="Furlong R.F."/>
            <person name="Hellsten U."/>
            <person name="Kawashima T."/>
            <person name="Robinson-Rechavi M."/>
            <person name="Shoguchi E."/>
            <person name="Terry A."/>
            <person name="Yu J.-K."/>
            <person name="Benito-Gutierrez E.L."/>
            <person name="Dubchak I."/>
            <person name="Garcia-Fernandez J."/>
            <person name="Gibson-Brown J.J."/>
            <person name="Grigoriev I.V."/>
            <person name="Horton A.C."/>
            <person name="de Jong P.J."/>
            <person name="Jurka J."/>
            <person name="Kapitonov V.V."/>
            <person name="Kohara Y."/>
            <person name="Kuroki Y."/>
            <person name="Lindquist E."/>
            <person name="Lucas S."/>
            <person name="Osoegawa K."/>
            <person name="Pennacchio L.A."/>
            <person name="Salamov A.A."/>
            <person name="Satou Y."/>
            <person name="Sauka-Spengler T."/>
            <person name="Schmutz J."/>
            <person name="Shin-I T."/>
            <person name="Toyoda A."/>
            <person name="Bronner-Fraser M."/>
            <person name="Fujiyama A."/>
            <person name="Holland L.Z."/>
            <person name="Holland P.W.H."/>
            <person name="Satoh N."/>
            <person name="Rokhsar D.S."/>
        </authorList>
    </citation>
    <scope>NUCLEOTIDE SEQUENCE [LARGE SCALE GENOMIC DNA]</scope>
    <source>
        <strain evidence="22">S238N-H82</strain>
        <tissue evidence="22">Testes</tissue>
    </source>
</reference>
<evidence type="ECO:0000256" key="11">
    <source>
        <dbReference type="ARBA" id="ARBA00022837"/>
    </source>
</evidence>
<dbReference type="SUPFAM" id="SSF56436">
    <property type="entry name" value="C-type lectin-like"/>
    <property type="match status" value="2"/>
</dbReference>
<dbReference type="InterPro" id="IPR018056">
    <property type="entry name" value="Kringle_CS"/>
</dbReference>
<evidence type="ECO:0000256" key="15">
    <source>
        <dbReference type="PROSITE-ProRule" id="PRU00196"/>
    </source>
</evidence>
<dbReference type="PANTHER" id="PTHR45713:SF6">
    <property type="entry name" value="F5_8 TYPE C DOMAIN-CONTAINING PROTEIN"/>
    <property type="match status" value="1"/>
</dbReference>
<evidence type="ECO:0000259" key="18">
    <source>
        <dbReference type="PROSITE" id="PS50041"/>
    </source>
</evidence>
<feature type="region of interest" description="Disordered" evidence="16">
    <location>
        <begin position="1699"/>
        <end position="1718"/>
    </location>
</feature>
<dbReference type="Pfam" id="PF00051">
    <property type="entry name" value="Kringle"/>
    <property type="match status" value="3"/>
</dbReference>
<dbReference type="GO" id="GO:0016020">
    <property type="term" value="C:membrane"/>
    <property type="evidence" value="ECO:0007669"/>
    <property type="project" value="InterPro"/>
</dbReference>
<dbReference type="SUPFAM" id="SSF57440">
    <property type="entry name" value="Kringle-like"/>
    <property type="match status" value="3"/>
</dbReference>
<comment type="subcellular location">
    <subcellularLocation>
        <location evidence="2">Secreted</location>
    </subcellularLocation>
</comment>
<evidence type="ECO:0000259" key="21">
    <source>
        <dbReference type="PROSITE" id="PS50948"/>
    </source>
</evidence>
<dbReference type="InterPro" id="IPR001190">
    <property type="entry name" value="SRCR"/>
</dbReference>
<protein>
    <submittedName>
        <fullName evidence="22">Uncharacterized protein</fullName>
    </submittedName>
</protein>
<dbReference type="CDD" id="cd10909">
    <property type="entry name" value="ChtBD1_GH18_2"/>
    <property type="match status" value="1"/>
</dbReference>
<feature type="domain" description="C-type lectin" evidence="18">
    <location>
        <begin position="1488"/>
        <end position="1605"/>
    </location>
</feature>
<feature type="disulfide bond" evidence="14">
    <location>
        <begin position="298"/>
        <end position="337"/>
    </location>
</feature>
<evidence type="ECO:0000256" key="1">
    <source>
        <dbReference type="ARBA" id="ARBA00002219"/>
    </source>
</evidence>
<evidence type="ECO:0000256" key="3">
    <source>
        <dbReference type="ARBA" id="ARBA00010147"/>
    </source>
</evidence>
<dbReference type="GO" id="GO:0042806">
    <property type="term" value="F:fucose binding"/>
    <property type="evidence" value="ECO:0007669"/>
    <property type="project" value="UniProtKB-ARBA"/>
</dbReference>
<dbReference type="SMART" id="SM00202">
    <property type="entry name" value="SR"/>
    <property type="match status" value="1"/>
</dbReference>
<evidence type="ECO:0000256" key="13">
    <source>
        <dbReference type="ARBA" id="ARBA00023180"/>
    </source>
</evidence>
<keyword evidence="7" id="KW-0479">Metal-binding</keyword>
<dbReference type="PRINTS" id="PR00258">
    <property type="entry name" value="SPERACTRCPTR"/>
</dbReference>
<dbReference type="Gene3D" id="3.10.250.10">
    <property type="entry name" value="SRCR-like domain"/>
    <property type="match status" value="1"/>
</dbReference>
<dbReference type="FunFam" id="2.40.20.10:FF:000025">
    <property type="entry name" value="Plasminogen"/>
    <property type="match status" value="3"/>
</dbReference>
<evidence type="ECO:0000259" key="19">
    <source>
        <dbReference type="PROSITE" id="PS50070"/>
    </source>
</evidence>
<dbReference type="PROSITE" id="PS50070">
    <property type="entry name" value="KRINGLE_2"/>
    <property type="match status" value="3"/>
</dbReference>
<feature type="signal peptide" evidence="17">
    <location>
        <begin position="1"/>
        <end position="24"/>
    </location>
</feature>
<dbReference type="FunFam" id="3.10.100.10:FF:000094">
    <property type="entry name" value="Uncharacterized protein"/>
    <property type="match status" value="1"/>
</dbReference>
<feature type="disulfide bond" evidence="14">
    <location>
        <begin position="357"/>
        <end position="434"/>
    </location>
</feature>
<dbReference type="SMART" id="SM00034">
    <property type="entry name" value="CLECT"/>
    <property type="match status" value="2"/>
</dbReference>
<evidence type="ECO:0000256" key="16">
    <source>
        <dbReference type="SAM" id="MobiDB-lite"/>
    </source>
</evidence>
<keyword evidence="11" id="KW-0106">Calcium</keyword>
<keyword evidence="13" id="KW-0325">Glycoprotein</keyword>
<dbReference type="InterPro" id="IPR000001">
    <property type="entry name" value="Kringle"/>
</dbReference>
<sequence length="1769" mass="192714">MGVQNRYQTALILLLFYVLWLGRGDSAITVQQAEHLKSRIERLKSKVDAVNLKMAQTAGTLNNMAETGLPEMPEFNIAEGKTAFQTSTQAYHTPATGQQYPGDARLAVDGNTNGIHWENSCIHTKGEANPAWWVDLGQSYMIKRVEIYNRMDCCSERLNPFNIHIGSSSTVTSNPKCGGDHQVDLSQPSISVSCQGMTGRYVGVRLPGSRTLTLCEVQVFSTSGRIERLKAKVDAVSLNVARAAGTLNNMADTGLPKPLVVPALLPTSSTTPAPGPCQVGDGASYRGTVSVTQTGKTCQRWDSQTPHWSYNTPENHPSSGLVENYCRNPDGDLRVWCYTTDPDERWDYCDVPVCKSCQVGDGASYRGTVSVTQTGKTCQRWDSQTPHWSYNTPENHPSSGLVENYCRNPDGDLGVWCYTTDPDERWDYCDVPVCGRIERLKSKVDAVNLKMAQTAGTLNNMAETGLPEMPEFNIAEGKTAFQTSTQGYHTPATGQQYPGDARLAVDGNTNGIHWENSCIHTKGEANPAWWVDLGQSYMIKRVEIYNRMDCCSERLNPFNIHIGSSSTVTSNPKCGGDHQIDVNQPSISVSCQGMTGRYVGVRLPGSRTLTLCEVQVFSTSETCGLSTFIHVPQSDCAGSRIDIAAHGGVTLQFCADACCADPTCLSFQHNAQSTCYLKNKLCSAGEKGYAGGGNMYDRQDVAVQSAPAPAPTPAPGVNVAQGKTAFQTSTSGYWIPVTGEVFSGEAHLAVDGNTNGDHGANSCTHTNGEGNDAWWVDLGRSYVINSVVIFNRMDCCSERLNPFNIHIGDSDQVIANPKCGGDHQIDLSQPSISVSCQGMTGRGDSAITKQQALHLKSRIENLKARIDAVNLKVAQTAGTLNNMAETGLPKIPEVPEVNIAEGKTAFQTSTQASHWPPTGEFSGEPRHAVNGITNGWQGIGNSCTNTKDEANPAWWVDLGQSYMIKRVEIYKRLDCCPGRLNPFNLHIGDSNQVTSNPKCGGDLQIDLSQPSISVSCQGMTGRYVGVRLLGPSRSMMLCEVQVFPNSEVNVAQGKTAFQTSIQAYHTTTGKQFSGEPHHSVNGITTGTGDCSWTKSEANPAWWVDLGQSYVINRVVIYYISCCKDRLNPFNIHIGDSNQISTNPKCGGDHHISERFISVSCQGMTGRYVGVRLPGSSRTLHLCEVQVFSNSGDCQVGNGMSYRGTVAVTGTGRTCQRWDSQTPQGHRWTPADHPSFGLEQNYCRNPDSDSGVWCYTTDPDKRWDFCDVPFCDVAVQSAPISSNTPATTQATTPATTSATIPATTQATTPATTSAPGIRLMGGSSSSEGRVEVYHDGQWGTVCDDFFDMNDANVICRQLGYGGAVATRPEAAFGAGSDPIWLDDLNCGGSETSIEDCTHNGWGSHNCGHHEDAGVVCSGGGLQKWRDDGRCGAAFPAPGANPGQCNPLSKAHCCSRYTWCGDSRLHCECHGCVDYRKISGSLNTIGYTERAGSFYKVFRTRRDYTRAQQTCEADGGHLAVVNNEAINNFIIELISEPANFWIGLNDKDTEGTWMWADGTRLVGCAFTNWAPYEPNNNGGQNCVHMWWEYDYKWDDDFCDYQKYFICQIDGVCQSGWTEHNSHCYRLGDGPADWDTADKMCKEAGANLASVENDAENNAILSVVGAINTEFPVVWVGLQDVNKGGALTWTDGSPVSYTNWAPHEPESTRTRRSTSWSDVGSSGLRDPGNCIAVYHRDAYAYHPTAGGQKRKGQWKDDFCHHKYLYICERSQL</sequence>
<proteinExistence type="inferred from homology"/>
<feature type="disulfide bond" evidence="15">
    <location>
        <begin position="1385"/>
        <end position="1395"/>
    </location>
</feature>
<keyword evidence="10" id="KW-0677">Repeat</keyword>
<feature type="domain" description="SRCR" evidence="20">
    <location>
        <begin position="1316"/>
        <end position="1416"/>
    </location>
</feature>
<evidence type="ECO:0000256" key="2">
    <source>
        <dbReference type="ARBA" id="ARBA00004613"/>
    </source>
</evidence>
<dbReference type="PROSITE" id="PS50041">
    <property type="entry name" value="C_TYPE_LECTIN_2"/>
    <property type="match status" value="2"/>
</dbReference>
<organism>
    <name type="scientific">Branchiostoma floridae</name>
    <name type="common">Florida lancelet</name>
    <name type="synonym">Amphioxus</name>
    <dbReference type="NCBI Taxonomy" id="7739"/>
    <lineage>
        <taxon>Eukaryota</taxon>
        <taxon>Metazoa</taxon>
        <taxon>Chordata</taxon>
        <taxon>Cephalochordata</taxon>
        <taxon>Leptocardii</taxon>
        <taxon>Amphioxiformes</taxon>
        <taxon>Branchiostomatidae</taxon>
        <taxon>Branchiostoma</taxon>
    </lineage>
</organism>
<evidence type="ECO:0000259" key="20">
    <source>
        <dbReference type="PROSITE" id="PS50287"/>
    </source>
</evidence>
<dbReference type="GO" id="GO:0010185">
    <property type="term" value="P:regulation of cellular defense response"/>
    <property type="evidence" value="ECO:0007669"/>
    <property type="project" value="UniProtKB-ARBA"/>
</dbReference>
<feature type="disulfide bond" evidence="14">
    <location>
        <begin position="1214"/>
        <end position="1253"/>
    </location>
</feature>
<dbReference type="PROSITE" id="PS00615">
    <property type="entry name" value="C_TYPE_LECTIN_1"/>
    <property type="match status" value="1"/>
</dbReference>
<dbReference type="InParanoid" id="C3YDL6"/>
<dbReference type="InterPro" id="IPR006585">
    <property type="entry name" value="FTP1"/>
</dbReference>
<evidence type="ECO:0000256" key="12">
    <source>
        <dbReference type="ARBA" id="ARBA00023157"/>
    </source>
</evidence>
<feature type="disulfide bond" evidence="14">
    <location>
        <begin position="1242"/>
        <end position="1265"/>
    </location>
</feature>
<dbReference type="GO" id="GO:0046872">
    <property type="term" value="F:metal ion binding"/>
    <property type="evidence" value="ECO:0007669"/>
    <property type="project" value="UniProtKB-KW"/>
</dbReference>
<dbReference type="CDD" id="cd00037">
    <property type="entry name" value="CLECT"/>
    <property type="match status" value="2"/>
</dbReference>
<dbReference type="PROSITE" id="PS50287">
    <property type="entry name" value="SRCR_2"/>
    <property type="match status" value="1"/>
</dbReference>
<dbReference type="FunFam" id="2.60.120.260:FF:000105">
    <property type="entry name" value="Sushi, von Willebrand factor type A, EGF and pentraxin domain-containing protein 1"/>
    <property type="match status" value="2"/>
</dbReference>
<evidence type="ECO:0000256" key="7">
    <source>
        <dbReference type="ARBA" id="ARBA00022723"/>
    </source>
</evidence>
<feature type="domain" description="Kringle" evidence="19">
    <location>
        <begin position="356"/>
        <end position="434"/>
    </location>
</feature>
<gene>
    <name evidence="22" type="ORF">BRAFLDRAFT_92892</name>
</gene>
<evidence type="ECO:0000256" key="8">
    <source>
        <dbReference type="ARBA" id="ARBA00022729"/>
    </source>
</evidence>
<keyword evidence="6 14" id="KW-0420">Kringle</keyword>
<dbReference type="PRINTS" id="PR00018">
    <property type="entry name" value="KRINGLE"/>
</dbReference>
<dbReference type="InterPro" id="IPR001304">
    <property type="entry name" value="C-type_lectin-like"/>
</dbReference>
<keyword evidence="9" id="KW-0430">Lectin</keyword>
<dbReference type="InterPro" id="IPR051941">
    <property type="entry name" value="BG_Antigen-Binding_Lectin"/>
</dbReference>
<comment type="subunit">
    <text evidence="4">Homotrimer.</text>
</comment>
<evidence type="ECO:0000256" key="4">
    <source>
        <dbReference type="ARBA" id="ARBA00011233"/>
    </source>
</evidence>
<feature type="domain" description="Kringle" evidence="19">
    <location>
        <begin position="276"/>
        <end position="354"/>
    </location>
</feature>
<evidence type="ECO:0000256" key="9">
    <source>
        <dbReference type="ARBA" id="ARBA00022734"/>
    </source>
</evidence>
<dbReference type="SUPFAM" id="SSF49785">
    <property type="entry name" value="Galactose-binding domain-like"/>
    <property type="match status" value="5"/>
</dbReference>
<dbReference type="SUPFAM" id="SSF56487">
    <property type="entry name" value="SRCR-like"/>
    <property type="match status" value="1"/>
</dbReference>
<dbReference type="InterPro" id="IPR036772">
    <property type="entry name" value="SRCR-like_dom_sf"/>
</dbReference>
<name>C3YDL6_BRAFL</name>
<comment type="similarity">
    <text evidence="3">Belongs to the fucolectin family.</text>
</comment>
<feature type="disulfide bond" evidence="14">
    <location>
        <begin position="378"/>
        <end position="417"/>
    </location>
</feature>
<dbReference type="InterPro" id="IPR038178">
    <property type="entry name" value="Kringle_sf"/>
</dbReference>
<dbReference type="PROSITE" id="PS00021">
    <property type="entry name" value="KRINGLE_1"/>
    <property type="match status" value="3"/>
</dbReference>
<dbReference type="Gene3D" id="2.40.20.10">
    <property type="entry name" value="Plasminogen Kringle 4"/>
    <property type="match status" value="3"/>
</dbReference>
<feature type="disulfide bond" evidence="15">
    <location>
        <begin position="1354"/>
        <end position="1415"/>
    </location>
</feature>
<dbReference type="Gene3D" id="2.60.120.260">
    <property type="entry name" value="Galactose-binding domain-like"/>
    <property type="match status" value="5"/>
</dbReference>
<feature type="disulfide bond" evidence="14">
    <location>
        <begin position="277"/>
        <end position="354"/>
    </location>
</feature>
<dbReference type="InterPro" id="IPR016187">
    <property type="entry name" value="CTDL_fold"/>
</dbReference>
<dbReference type="SMART" id="SM00130">
    <property type="entry name" value="KR"/>
    <property type="match status" value="3"/>
</dbReference>
<feature type="chain" id="PRO_5002935536" evidence="17">
    <location>
        <begin position="25"/>
        <end position="1769"/>
    </location>
</feature>
<dbReference type="SMART" id="SM00607">
    <property type="entry name" value="FTP"/>
    <property type="match status" value="5"/>
</dbReference>
<feature type="domain" description="C-type lectin" evidence="18">
    <location>
        <begin position="1617"/>
        <end position="1765"/>
    </location>
</feature>
<dbReference type="FunFam" id="3.10.250.10:FF:000006">
    <property type="entry name" value="neurotrypsin isoform X2"/>
    <property type="match status" value="1"/>
</dbReference>
<dbReference type="Pfam" id="PF22633">
    <property type="entry name" value="F5_F8_type_C_2"/>
    <property type="match status" value="5"/>
</dbReference>
<feature type="domain" description="Kringle" evidence="19">
    <location>
        <begin position="1192"/>
        <end position="1270"/>
    </location>
</feature>
<evidence type="ECO:0000256" key="14">
    <source>
        <dbReference type="PROSITE-ProRule" id="PRU00121"/>
    </source>
</evidence>
<feature type="disulfide bond" evidence="15">
    <location>
        <begin position="1341"/>
        <end position="1405"/>
    </location>
</feature>
<evidence type="ECO:0000313" key="22">
    <source>
        <dbReference type="EMBL" id="EEN61485.1"/>
    </source>
</evidence>
<dbReference type="CDD" id="cd00108">
    <property type="entry name" value="KR"/>
    <property type="match status" value="3"/>
</dbReference>
<feature type="disulfide bond" evidence="14">
    <location>
        <begin position="1193"/>
        <end position="1270"/>
    </location>
</feature>
<dbReference type="PROSITE" id="PS50948">
    <property type="entry name" value="PAN"/>
    <property type="match status" value="1"/>
</dbReference>
<dbReference type="Pfam" id="PF00530">
    <property type="entry name" value="SRCR"/>
    <property type="match status" value="1"/>
</dbReference>
<dbReference type="PROSITE" id="PS00420">
    <property type="entry name" value="SRCR_1"/>
    <property type="match status" value="1"/>
</dbReference>
<dbReference type="InterPro" id="IPR008979">
    <property type="entry name" value="Galactose-bd-like_sf"/>
</dbReference>
<dbReference type="GO" id="GO:0001868">
    <property type="term" value="P:regulation of complement activation, lectin pathway"/>
    <property type="evidence" value="ECO:0007669"/>
    <property type="project" value="UniProtKB-ARBA"/>
</dbReference>
<dbReference type="PANTHER" id="PTHR45713">
    <property type="entry name" value="FTP DOMAIN-CONTAINING PROTEIN"/>
    <property type="match status" value="1"/>
</dbReference>
<comment type="function">
    <text evidence="1">Acts as a defensive agent. Recognizes blood group fucosylated oligosaccharides including A, B, H and Lewis B-type antigens. Does not recognize Lewis A antigen and has low affinity for monovalent haptens.</text>
</comment>
<dbReference type="eggNOG" id="KOG4297">
    <property type="taxonomic scope" value="Eukaryota"/>
</dbReference>
<evidence type="ECO:0000256" key="10">
    <source>
        <dbReference type="ARBA" id="ARBA00022737"/>
    </source>
</evidence>
<evidence type="ECO:0000256" key="6">
    <source>
        <dbReference type="ARBA" id="ARBA00022572"/>
    </source>
</evidence>
<accession>C3YDL6</accession>
<dbReference type="GO" id="GO:0005576">
    <property type="term" value="C:extracellular region"/>
    <property type="evidence" value="ECO:0007669"/>
    <property type="project" value="UniProtKB-SubCell"/>
</dbReference>
<keyword evidence="5" id="KW-0964">Secreted</keyword>
<evidence type="ECO:0000256" key="5">
    <source>
        <dbReference type="ARBA" id="ARBA00022525"/>
    </source>
</evidence>
<feature type="disulfide bond" evidence="14">
    <location>
        <begin position="406"/>
        <end position="429"/>
    </location>
</feature>
<dbReference type="InterPro" id="IPR018378">
    <property type="entry name" value="C-type_lectin_CS"/>
</dbReference>
<keyword evidence="8 17" id="KW-0732">Signal</keyword>
<keyword evidence="12 15" id="KW-1015">Disulfide bond</keyword>
<feature type="disulfide bond" evidence="14">
    <location>
        <begin position="326"/>
        <end position="349"/>
    </location>
</feature>
<dbReference type="InterPro" id="IPR016186">
    <property type="entry name" value="C-type_lectin-like/link_sf"/>
</dbReference>
<dbReference type="Gene3D" id="3.10.100.10">
    <property type="entry name" value="Mannose-Binding Protein A, subunit A"/>
    <property type="match status" value="2"/>
</dbReference>
<feature type="domain" description="Apple" evidence="21">
    <location>
        <begin position="623"/>
        <end position="701"/>
    </location>
</feature>